<feature type="transmembrane region" description="Helical" evidence="1">
    <location>
        <begin position="20"/>
        <end position="41"/>
    </location>
</feature>
<keyword evidence="1" id="KW-0472">Membrane</keyword>
<keyword evidence="1" id="KW-0812">Transmembrane</keyword>
<gene>
    <name evidence="2" type="ordered locus">Achl_0840</name>
</gene>
<accession>B8HCQ2</accession>
<dbReference type="KEGG" id="ach:Achl_0840"/>
<sequence length="188" mass="20728">MKLGEQRDGSVKNCVQQHPYLALVAGYVVIFFIAGAIRLAFVPGDLADAAVHTIMNTLVYWLLALFQLRNLRKTNARLKDRGQLRAYIRYPEARPGSLSGIWNQGIVTPAAGSLQFQPAVYDNLEASGRATTLKVERVLPQRWKVTGRNRKYIGSFGMYAVTVLTDHGKVELAASPESLDRLAEALAG</sequence>
<evidence type="ECO:0000313" key="2">
    <source>
        <dbReference type="EMBL" id="ACL38835.1"/>
    </source>
</evidence>
<evidence type="ECO:0000313" key="3">
    <source>
        <dbReference type="Proteomes" id="UP000002505"/>
    </source>
</evidence>
<dbReference type="EMBL" id="CP001341">
    <property type="protein sequence ID" value="ACL38835.1"/>
    <property type="molecule type" value="Genomic_DNA"/>
</dbReference>
<evidence type="ECO:0008006" key="4">
    <source>
        <dbReference type="Google" id="ProtNLM"/>
    </source>
</evidence>
<feature type="transmembrane region" description="Helical" evidence="1">
    <location>
        <begin position="53"/>
        <end position="71"/>
    </location>
</feature>
<dbReference type="HOGENOM" id="CLU_1479203_0_0_11"/>
<proteinExistence type="predicted"/>
<evidence type="ECO:0000256" key="1">
    <source>
        <dbReference type="SAM" id="Phobius"/>
    </source>
</evidence>
<protein>
    <recommendedName>
        <fullName evidence="4">Integral membrane protein</fullName>
    </recommendedName>
</protein>
<organism evidence="2 3">
    <name type="scientific">Pseudarthrobacter chlorophenolicus (strain ATCC 700700 / DSM 12829 / CIP 107037 / JCM 12360 / KCTC 9906 / NCIMB 13794 / A6)</name>
    <name type="common">Arthrobacter chlorophenolicus</name>
    <dbReference type="NCBI Taxonomy" id="452863"/>
    <lineage>
        <taxon>Bacteria</taxon>
        <taxon>Bacillati</taxon>
        <taxon>Actinomycetota</taxon>
        <taxon>Actinomycetes</taxon>
        <taxon>Micrococcales</taxon>
        <taxon>Micrococcaceae</taxon>
        <taxon>Pseudarthrobacter</taxon>
    </lineage>
</organism>
<keyword evidence="3" id="KW-1185">Reference proteome</keyword>
<dbReference type="Proteomes" id="UP000002505">
    <property type="component" value="Chromosome"/>
</dbReference>
<reference evidence="2" key="1">
    <citation type="submission" date="2009-01" db="EMBL/GenBank/DDBJ databases">
        <title>Complete sequence of chromosome of Arthrobacter chlorophenolicus A6.</title>
        <authorList>
            <consortium name="US DOE Joint Genome Institute"/>
            <person name="Lucas S."/>
            <person name="Copeland A."/>
            <person name="Lapidus A."/>
            <person name="Glavina del Rio T."/>
            <person name="Tice H."/>
            <person name="Bruce D."/>
            <person name="Goodwin L."/>
            <person name="Pitluck S."/>
            <person name="Goltsman E."/>
            <person name="Clum A."/>
            <person name="Larimer F."/>
            <person name="Land M."/>
            <person name="Hauser L."/>
            <person name="Kyrpides N."/>
            <person name="Mikhailova N."/>
            <person name="Jansson J."/>
            <person name="Richardson P."/>
        </authorList>
    </citation>
    <scope>NUCLEOTIDE SEQUENCE [LARGE SCALE GENOMIC DNA]</scope>
    <source>
        <strain evidence="2">A6</strain>
    </source>
</reference>
<keyword evidence="1" id="KW-1133">Transmembrane helix</keyword>
<dbReference type="AlphaFoldDB" id="B8HCQ2"/>
<name>B8HCQ2_PSECP</name>